<reference evidence="1 2" key="1">
    <citation type="submission" date="2024-02" db="EMBL/GenBank/DDBJ databases">
        <title>de novo genome assembly of Solanum bulbocastanum strain 11H21.</title>
        <authorList>
            <person name="Hosaka A.J."/>
        </authorList>
    </citation>
    <scope>NUCLEOTIDE SEQUENCE [LARGE SCALE GENOMIC DNA]</scope>
    <source>
        <tissue evidence="1">Young leaves</tissue>
    </source>
</reference>
<name>A0AAN8TQX4_SOLBU</name>
<keyword evidence="2" id="KW-1185">Reference proteome</keyword>
<organism evidence="1 2">
    <name type="scientific">Solanum bulbocastanum</name>
    <name type="common">Wild potato</name>
    <dbReference type="NCBI Taxonomy" id="147425"/>
    <lineage>
        <taxon>Eukaryota</taxon>
        <taxon>Viridiplantae</taxon>
        <taxon>Streptophyta</taxon>
        <taxon>Embryophyta</taxon>
        <taxon>Tracheophyta</taxon>
        <taxon>Spermatophyta</taxon>
        <taxon>Magnoliopsida</taxon>
        <taxon>eudicotyledons</taxon>
        <taxon>Gunneridae</taxon>
        <taxon>Pentapetalae</taxon>
        <taxon>asterids</taxon>
        <taxon>lamiids</taxon>
        <taxon>Solanales</taxon>
        <taxon>Solanaceae</taxon>
        <taxon>Solanoideae</taxon>
        <taxon>Solaneae</taxon>
        <taxon>Solanum</taxon>
    </lineage>
</organism>
<evidence type="ECO:0000313" key="1">
    <source>
        <dbReference type="EMBL" id="KAK6789722.1"/>
    </source>
</evidence>
<sequence length="159" mass="18514">MLIRSVCKSGYELLPDPELVHLQLFQAVKNNPYFIFHFDYPIKNQLYWVELSYREHKGLVSKLNFPLSTYMLEFNLVGSFLGGRLSAFLANRCGSGLLGIWIMKEYSVKESWEMMLYVKPYSATRFNYGKNFQSGKSPRFLRVLKRGEILLEYTGSINA</sequence>
<evidence type="ECO:0000313" key="2">
    <source>
        <dbReference type="Proteomes" id="UP001371456"/>
    </source>
</evidence>
<dbReference type="AlphaFoldDB" id="A0AAN8TQX4"/>
<dbReference type="EMBL" id="JBANQN010000005">
    <property type="protein sequence ID" value="KAK6789722.1"/>
    <property type="molecule type" value="Genomic_DNA"/>
</dbReference>
<gene>
    <name evidence="1" type="ORF">RDI58_013522</name>
</gene>
<comment type="caution">
    <text evidence="1">The sequence shown here is derived from an EMBL/GenBank/DDBJ whole genome shotgun (WGS) entry which is preliminary data.</text>
</comment>
<protein>
    <recommendedName>
        <fullName evidence="3">F-box associated domain-containing protein</fullName>
    </recommendedName>
</protein>
<dbReference type="Proteomes" id="UP001371456">
    <property type="component" value="Unassembled WGS sequence"/>
</dbReference>
<proteinExistence type="predicted"/>
<accession>A0AAN8TQX4</accession>
<evidence type="ECO:0008006" key="3">
    <source>
        <dbReference type="Google" id="ProtNLM"/>
    </source>
</evidence>